<dbReference type="SUPFAM" id="SSF51197">
    <property type="entry name" value="Clavaminate synthase-like"/>
    <property type="match status" value="1"/>
</dbReference>
<evidence type="ECO:0000256" key="2">
    <source>
        <dbReference type="ARBA" id="ARBA00008056"/>
    </source>
</evidence>
<evidence type="ECO:0000256" key="1">
    <source>
        <dbReference type="ARBA" id="ARBA00001962"/>
    </source>
</evidence>
<comment type="cofactor">
    <cofactor evidence="1">
        <name>Fe cation</name>
        <dbReference type="ChEBI" id="CHEBI:24875"/>
    </cofactor>
</comment>
<dbReference type="Pfam" id="PF03171">
    <property type="entry name" value="2OG-FeII_Oxy"/>
    <property type="match status" value="1"/>
</dbReference>
<gene>
    <name evidence="8" type="ORF">LLUT_LOCUS3836</name>
</gene>
<dbReference type="PANTHER" id="PTHR10209">
    <property type="entry name" value="OXIDOREDUCTASE, 2OG-FE II OXYGENASE FAMILY PROTEIN"/>
    <property type="match status" value="1"/>
</dbReference>
<evidence type="ECO:0000313" key="8">
    <source>
        <dbReference type="EMBL" id="CAL0302776.1"/>
    </source>
</evidence>
<evidence type="ECO:0000256" key="5">
    <source>
        <dbReference type="ARBA" id="ARBA00023004"/>
    </source>
</evidence>
<protein>
    <recommendedName>
        <fullName evidence="7">Fe2OG dioxygenase domain-containing protein</fullName>
    </recommendedName>
</protein>
<evidence type="ECO:0000256" key="4">
    <source>
        <dbReference type="ARBA" id="ARBA00023002"/>
    </source>
</evidence>
<dbReference type="InterPro" id="IPR026992">
    <property type="entry name" value="DIOX_N"/>
</dbReference>
<feature type="domain" description="Fe2OG dioxygenase" evidence="7">
    <location>
        <begin position="212"/>
        <end position="314"/>
    </location>
</feature>
<keyword evidence="9" id="KW-1185">Reference proteome</keyword>
<dbReference type="InterPro" id="IPR044861">
    <property type="entry name" value="IPNS-like_FE2OG_OXY"/>
</dbReference>
<proteinExistence type="inferred from homology"/>
<sequence length="328" mass="37171">MDSTTKSDSTYDRKAEVKAFDESKSGVKGLVESGVKKIPLMFHSGYMVETIEKTSYDSMLSVPTIDLKDINKNPAMHAEVVAKIRSACREWGFFQIINHGIEDSVMDEMIDGVCRFHDQDSDVRKEFYTRDNKSKFVYYSNTSLFQDKFANWRDSIGCHMAPNAPKPEELPEVCRDIMIEYAKKIKELGCTIFELLSEALGLKPSFLEELNCTEGLFIQGHYYPACPEPELTVGTSKHTDNAFMNILLQDQVGGLQVLHDNKWVNVPPLHGAFVVNIGDLLQLLSNDRFKSVYHRVLSSYIGPRVSVSSFFFNSEYLDEGSTKGLWPN</sequence>
<evidence type="ECO:0000313" key="9">
    <source>
        <dbReference type="Proteomes" id="UP001497480"/>
    </source>
</evidence>
<dbReference type="PANTHER" id="PTHR10209:SF797">
    <property type="entry name" value="OXIDASE, PUTATIVE-RELATED"/>
    <property type="match status" value="1"/>
</dbReference>
<evidence type="ECO:0000259" key="7">
    <source>
        <dbReference type="PROSITE" id="PS51471"/>
    </source>
</evidence>
<dbReference type="Proteomes" id="UP001497480">
    <property type="component" value="Unassembled WGS sequence"/>
</dbReference>
<dbReference type="InterPro" id="IPR027443">
    <property type="entry name" value="IPNS-like_sf"/>
</dbReference>
<keyword evidence="4 6" id="KW-0560">Oxidoreductase</keyword>
<keyword evidence="3 6" id="KW-0479">Metal-binding</keyword>
<dbReference type="FunFam" id="2.60.120.330:FF:000005">
    <property type="entry name" value="1-aminocyclopropane-1-carboxylate oxidase homolog 1"/>
    <property type="match status" value="1"/>
</dbReference>
<keyword evidence="5 6" id="KW-0408">Iron</keyword>
<dbReference type="EMBL" id="CAXHTB010000003">
    <property type="protein sequence ID" value="CAL0302776.1"/>
    <property type="molecule type" value="Genomic_DNA"/>
</dbReference>
<dbReference type="GO" id="GO:0051213">
    <property type="term" value="F:dioxygenase activity"/>
    <property type="evidence" value="ECO:0007669"/>
    <property type="project" value="UniProtKB-ARBA"/>
</dbReference>
<dbReference type="GO" id="GO:0046872">
    <property type="term" value="F:metal ion binding"/>
    <property type="evidence" value="ECO:0007669"/>
    <property type="project" value="UniProtKB-KW"/>
</dbReference>
<accession>A0AAV1W103</accession>
<comment type="caution">
    <text evidence="8">The sequence shown here is derived from an EMBL/GenBank/DDBJ whole genome shotgun (WGS) entry which is preliminary data.</text>
</comment>
<dbReference type="PROSITE" id="PS51471">
    <property type="entry name" value="FE2OG_OXY"/>
    <property type="match status" value="1"/>
</dbReference>
<organism evidence="8 9">
    <name type="scientific">Lupinus luteus</name>
    <name type="common">European yellow lupine</name>
    <dbReference type="NCBI Taxonomy" id="3873"/>
    <lineage>
        <taxon>Eukaryota</taxon>
        <taxon>Viridiplantae</taxon>
        <taxon>Streptophyta</taxon>
        <taxon>Embryophyta</taxon>
        <taxon>Tracheophyta</taxon>
        <taxon>Spermatophyta</taxon>
        <taxon>Magnoliopsida</taxon>
        <taxon>eudicotyledons</taxon>
        <taxon>Gunneridae</taxon>
        <taxon>Pentapetalae</taxon>
        <taxon>rosids</taxon>
        <taxon>fabids</taxon>
        <taxon>Fabales</taxon>
        <taxon>Fabaceae</taxon>
        <taxon>Papilionoideae</taxon>
        <taxon>50 kb inversion clade</taxon>
        <taxon>genistoids sensu lato</taxon>
        <taxon>core genistoids</taxon>
        <taxon>Genisteae</taxon>
        <taxon>Lupinus</taxon>
    </lineage>
</organism>
<evidence type="ECO:0000256" key="6">
    <source>
        <dbReference type="RuleBase" id="RU003682"/>
    </source>
</evidence>
<dbReference type="AlphaFoldDB" id="A0AAV1W103"/>
<evidence type="ECO:0000256" key="3">
    <source>
        <dbReference type="ARBA" id="ARBA00022723"/>
    </source>
</evidence>
<dbReference type="Pfam" id="PF14226">
    <property type="entry name" value="DIOX_N"/>
    <property type="match status" value="1"/>
</dbReference>
<dbReference type="InterPro" id="IPR005123">
    <property type="entry name" value="Oxoglu/Fe-dep_dioxygenase_dom"/>
</dbReference>
<dbReference type="Gene3D" id="2.60.120.330">
    <property type="entry name" value="B-lactam Antibiotic, Isopenicillin N Synthase, Chain"/>
    <property type="match status" value="1"/>
</dbReference>
<name>A0AAV1W103_LUPLU</name>
<reference evidence="8 9" key="1">
    <citation type="submission" date="2024-03" db="EMBL/GenBank/DDBJ databases">
        <authorList>
            <person name="Martinez-Hernandez J."/>
        </authorList>
    </citation>
    <scope>NUCLEOTIDE SEQUENCE [LARGE SCALE GENOMIC DNA]</scope>
</reference>
<comment type="similarity">
    <text evidence="2 6">Belongs to the iron/ascorbate-dependent oxidoreductase family.</text>
</comment>